<keyword evidence="2" id="KW-1185">Reference proteome</keyword>
<accession>A0ACB9GBG0</accession>
<evidence type="ECO:0000313" key="1">
    <source>
        <dbReference type="EMBL" id="KAI3780380.1"/>
    </source>
</evidence>
<gene>
    <name evidence="1" type="ORF">L2E82_10361</name>
</gene>
<comment type="caution">
    <text evidence="1">The sequence shown here is derived from an EMBL/GenBank/DDBJ whole genome shotgun (WGS) entry which is preliminary data.</text>
</comment>
<reference evidence="2" key="1">
    <citation type="journal article" date="2022" name="Mol. Ecol. Resour.">
        <title>The genomes of chicory, endive, great burdock and yacon provide insights into Asteraceae palaeo-polyploidization history and plant inulin production.</title>
        <authorList>
            <person name="Fan W."/>
            <person name="Wang S."/>
            <person name="Wang H."/>
            <person name="Wang A."/>
            <person name="Jiang F."/>
            <person name="Liu H."/>
            <person name="Zhao H."/>
            <person name="Xu D."/>
            <person name="Zhang Y."/>
        </authorList>
    </citation>
    <scope>NUCLEOTIDE SEQUENCE [LARGE SCALE GENOMIC DNA]</scope>
    <source>
        <strain evidence="2">cv. Punajuju</strain>
    </source>
</reference>
<organism evidence="1 2">
    <name type="scientific">Cichorium intybus</name>
    <name type="common">Chicory</name>
    <dbReference type="NCBI Taxonomy" id="13427"/>
    <lineage>
        <taxon>Eukaryota</taxon>
        <taxon>Viridiplantae</taxon>
        <taxon>Streptophyta</taxon>
        <taxon>Embryophyta</taxon>
        <taxon>Tracheophyta</taxon>
        <taxon>Spermatophyta</taxon>
        <taxon>Magnoliopsida</taxon>
        <taxon>eudicotyledons</taxon>
        <taxon>Gunneridae</taxon>
        <taxon>Pentapetalae</taxon>
        <taxon>asterids</taxon>
        <taxon>campanulids</taxon>
        <taxon>Asterales</taxon>
        <taxon>Asteraceae</taxon>
        <taxon>Cichorioideae</taxon>
        <taxon>Cichorieae</taxon>
        <taxon>Cichoriinae</taxon>
        <taxon>Cichorium</taxon>
    </lineage>
</organism>
<evidence type="ECO:0000313" key="2">
    <source>
        <dbReference type="Proteomes" id="UP001055811"/>
    </source>
</evidence>
<proteinExistence type="predicted"/>
<reference evidence="1 2" key="2">
    <citation type="journal article" date="2022" name="Mol. Ecol. Resour.">
        <title>The genomes of chicory, endive, great burdock and yacon provide insights into Asteraceae paleo-polyploidization history and plant inulin production.</title>
        <authorList>
            <person name="Fan W."/>
            <person name="Wang S."/>
            <person name="Wang H."/>
            <person name="Wang A."/>
            <person name="Jiang F."/>
            <person name="Liu H."/>
            <person name="Zhao H."/>
            <person name="Xu D."/>
            <person name="Zhang Y."/>
        </authorList>
    </citation>
    <scope>NUCLEOTIDE SEQUENCE [LARGE SCALE GENOMIC DNA]</scope>
    <source>
        <strain evidence="2">cv. Punajuju</strain>
        <tissue evidence="1">Leaves</tissue>
    </source>
</reference>
<sequence>MERLIKDPRVYLKIDAQLVDYKEKNGLFGYRADPSDDEEDDIDEALRGDGATKEEDGWAMGSRGGRRAIGEGSGSLSSRKRKSIQVNLIDEDDDVEVNLDGEDDYEDDMLIRV</sequence>
<protein>
    <submittedName>
        <fullName evidence="1">Uncharacterized protein</fullName>
    </submittedName>
</protein>
<dbReference type="EMBL" id="CM042010">
    <property type="protein sequence ID" value="KAI3780380.1"/>
    <property type="molecule type" value="Genomic_DNA"/>
</dbReference>
<name>A0ACB9GBG0_CICIN</name>
<dbReference type="Proteomes" id="UP001055811">
    <property type="component" value="Linkage Group LG02"/>
</dbReference>